<dbReference type="CDD" id="cd00009">
    <property type="entry name" value="AAA"/>
    <property type="match status" value="1"/>
</dbReference>
<dbReference type="Pfam" id="PF01695">
    <property type="entry name" value="IstB_IS21"/>
    <property type="match status" value="1"/>
</dbReference>
<protein>
    <submittedName>
        <fullName evidence="2">DNA replication protein DnaC</fullName>
    </submittedName>
</protein>
<feature type="domain" description="IstB-like ATP-binding" evidence="1">
    <location>
        <begin position="178"/>
        <end position="306"/>
    </location>
</feature>
<dbReference type="GO" id="GO:0006260">
    <property type="term" value="P:DNA replication"/>
    <property type="evidence" value="ECO:0007669"/>
    <property type="project" value="TreeGrafter"/>
</dbReference>
<dbReference type="GO" id="GO:0005524">
    <property type="term" value="F:ATP binding"/>
    <property type="evidence" value="ECO:0007669"/>
    <property type="project" value="InterPro"/>
</dbReference>
<dbReference type="Gene3D" id="3.40.50.300">
    <property type="entry name" value="P-loop containing nucleotide triphosphate hydrolases"/>
    <property type="match status" value="1"/>
</dbReference>
<organism evidence="2 3">
    <name type="scientific">Dethiosulfatibacter aminovorans DSM 17477</name>
    <dbReference type="NCBI Taxonomy" id="1121476"/>
    <lineage>
        <taxon>Bacteria</taxon>
        <taxon>Bacillati</taxon>
        <taxon>Bacillota</taxon>
        <taxon>Tissierellia</taxon>
        <taxon>Dethiosulfatibacter</taxon>
    </lineage>
</organism>
<dbReference type="RefSeq" id="WP_073049582.1">
    <property type="nucleotide sequence ID" value="NZ_FQZL01000015.1"/>
</dbReference>
<dbReference type="SUPFAM" id="SSF52540">
    <property type="entry name" value="P-loop containing nucleoside triphosphate hydrolases"/>
    <property type="match status" value="1"/>
</dbReference>
<dbReference type="OrthoDB" id="9776217at2"/>
<dbReference type="PANTHER" id="PTHR30050:SF4">
    <property type="entry name" value="ATP-BINDING PROTEIN RV3427C IN INSERTION SEQUENCE-RELATED"/>
    <property type="match status" value="1"/>
</dbReference>
<name>A0A1M6HZH9_9FIRM</name>
<gene>
    <name evidence="2" type="ORF">SAMN02745751_02147</name>
</gene>
<dbReference type="STRING" id="1121476.SAMN02745751_02147"/>
<accession>A0A1M6HZH9</accession>
<evidence type="ECO:0000313" key="2">
    <source>
        <dbReference type="EMBL" id="SHJ27626.1"/>
    </source>
</evidence>
<dbReference type="PANTHER" id="PTHR30050">
    <property type="entry name" value="CHROMOSOMAL REPLICATION INITIATOR PROTEIN DNAA"/>
    <property type="match status" value="1"/>
</dbReference>
<dbReference type="EMBL" id="FQZL01000015">
    <property type="protein sequence ID" value="SHJ27626.1"/>
    <property type="molecule type" value="Genomic_DNA"/>
</dbReference>
<reference evidence="2 3" key="1">
    <citation type="submission" date="2016-11" db="EMBL/GenBank/DDBJ databases">
        <authorList>
            <person name="Jaros S."/>
            <person name="Januszkiewicz K."/>
            <person name="Wedrychowicz H."/>
        </authorList>
    </citation>
    <scope>NUCLEOTIDE SEQUENCE [LARGE SCALE GENOMIC DNA]</scope>
    <source>
        <strain evidence="2 3">DSM 17477</strain>
    </source>
</reference>
<keyword evidence="3" id="KW-1185">Reference proteome</keyword>
<proteinExistence type="predicted"/>
<dbReference type="Proteomes" id="UP000184052">
    <property type="component" value="Unassembled WGS sequence"/>
</dbReference>
<evidence type="ECO:0000313" key="3">
    <source>
        <dbReference type="Proteomes" id="UP000184052"/>
    </source>
</evidence>
<dbReference type="AlphaFoldDB" id="A0A1M6HZH9"/>
<sequence length="325" mass="38018">MRQEIINDIKKEYQKKRLRSKAELQMRRTELYEMLPEIKTIDNTISKLSLEVSRLAFTRPANFEKKMEDCRVTINELREEKKSILEKRKIPDIYLKEVHSCSKCSDTGYVDGKMCSCYKQLLINELYNISGLGQLLEKENFDTFDLSKFDDAKYGNEKMSQRENMKQVFRAALHYTDNFHKSNKNLLFYGGTGLGKTFTCNCIAKELMGKGIVVLYQTAFRMFETISEHKFNRSAESYENKDNYSMIYNADLLIIDDLGSESINSFTNTELFNILNSRMINNKKTIVSTNLSLEKMSEIYSDRIISRIMSTYGMIKFFGKDIRTR</sequence>
<dbReference type="NCBIfam" id="NF005304">
    <property type="entry name" value="PRK06835.1"/>
    <property type="match status" value="1"/>
</dbReference>
<evidence type="ECO:0000259" key="1">
    <source>
        <dbReference type="Pfam" id="PF01695"/>
    </source>
</evidence>
<dbReference type="InterPro" id="IPR027417">
    <property type="entry name" value="P-loop_NTPase"/>
</dbReference>
<dbReference type="InterPro" id="IPR002611">
    <property type="entry name" value="IstB_ATP-bd"/>
</dbReference>